<accession>A0A7W8C130</accession>
<keyword evidence="2" id="KW-1185">Reference proteome</keyword>
<evidence type="ECO:0000313" key="1">
    <source>
        <dbReference type="EMBL" id="MBB5143651.1"/>
    </source>
</evidence>
<name>A0A7W8C130_9BACT</name>
<organism evidence="1 2">
    <name type="scientific">Desulfovibrio intestinalis</name>
    <dbReference type="NCBI Taxonomy" id="58621"/>
    <lineage>
        <taxon>Bacteria</taxon>
        <taxon>Pseudomonadati</taxon>
        <taxon>Thermodesulfobacteriota</taxon>
        <taxon>Desulfovibrionia</taxon>
        <taxon>Desulfovibrionales</taxon>
        <taxon>Desulfovibrionaceae</taxon>
        <taxon>Desulfovibrio</taxon>
    </lineage>
</organism>
<dbReference type="AlphaFoldDB" id="A0A7W8C130"/>
<reference evidence="1 2" key="1">
    <citation type="submission" date="2020-08" db="EMBL/GenBank/DDBJ databases">
        <title>Genomic Encyclopedia of Type Strains, Phase IV (KMG-IV): sequencing the most valuable type-strain genomes for metagenomic binning, comparative biology and taxonomic classification.</title>
        <authorList>
            <person name="Goeker M."/>
        </authorList>
    </citation>
    <scope>NUCLEOTIDE SEQUENCE [LARGE SCALE GENOMIC DNA]</scope>
    <source>
        <strain evidence="1 2">DSM 11275</strain>
    </source>
</reference>
<dbReference type="NCBIfam" id="NF041924">
    <property type="entry name" value="QatB"/>
    <property type="match status" value="1"/>
</dbReference>
<dbReference type="InterPro" id="IPR049675">
    <property type="entry name" value="QatB"/>
</dbReference>
<proteinExistence type="predicted"/>
<gene>
    <name evidence="1" type="ORF">HNQ38_001748</name>
</gene>
<sequence>MLQVIRDFERNGSAETLRQLNIPELIGRPAVDTFIAIFEVLCPPGGTIDQSITREAMQESIGDMAEAGVGGIDAITSEQLKDFFLNFVARSIEGRVMADIGGRAISLPEDVSAVEYAQEQLHDFVSGATRGMLSGRLDSLEHLSDRDIAAVVDEIYETAFELVAAAGEAQR</sequence>
<comment type="caution">
    <text evidence="1">The sequence shown here is derived from an EMBL/GenBank/DDBJ whole genome shotgun (WGS) entry which is preliminary data.</text>
</comment>
<dbReference type="Proteomes" id="UP000539075">
    <property type="component" value="Unassembled WGS sequence"/>
</dbReference>
<dbReference type="EMBL" id="JACHGO010000004">
    <property type="protein sequence ID" value="MBB5143651.1"/>
    <property type="molecule type" value="Genomic_DNA"/>
</dbReference>
<protein>
    <submittedName>
        <fullName evidence="1">Uncharacterized protein</fullName>
    </submittedName>
</protein>
<evidence type="ECO:0000313" key="2">
    <source>
        <dbReference type="Proteomes" id="UP000539075"/>
    </source>
</evidence>